<reference evidence="3" key="1">
    <citation type="submission" date="2016-06" db="UniProtKB">
        <authorList>
            <consortium name="WormBaseParasite"/>
        </authorList>
    </citation>
    <scope>IDENTIFICATION</scope>
</reference>
<evidence type="ECO:0000313" key="1">
    <source>
        <dbReference type="EMBL" id="VDP07467.1"/>
    </source>
</evidence>
<sequence>MHIGMLARLGKRQIPTPNDPTYCGRLVKIAAAYTQEGRKMNIKPWTLKRHYLSVLRTIKSDASAALRNRDGESSCMSMIGSFAMGANRG</sequence>
<evidence type="ECO:0000313" key="3">
    <source>
        <dbReference type="WBParaSite" id="SBAD_0000573501-mRNA-1"/>
    </source>
</evidence>
<evidence type="ECO:0000313" key="2">
    <source>
        <dbReference type="Proteomes" id="UP000270296"/>
    </source>
</evidence>
<accession>A0A183IPG6</accession>
<name>A0A183IPG6_9BILA</name>
<proteinExistence type="predicted"/>
<organism evidence="3">
    <name type="scientific">Soboliphyme baturini</name>
    <dbReference type="NCBI Taxonomy" id="241478"/>
    <lineage>
        <taxon>Eukaryota</taxon>
        <taxon>Metazoa</taxon>
        <taxon>Ecdysozoa</taxon>
        <taxon>Nematoda</taxon>
        <taxon>Enoplea</taxon>
        <taxon>Dorylaimia</taxon>
        <taxon>Dioctophymatida</taxon>
        <taxon>Dioctophymatoidea</taxon>
        <taxon>Soboliphymatidae</taxon>
        <taxon>Soboliphyme</taxon>
    </lineage>
</organism>
<dbReference type="EMBL" id="UZAM01009045">
    <property type="protein sequence ID" value="VDP07467.1"/>
    <property type="molecule type" value="Genomic_DNA"/>
</dbReference>
<dbReference type="Proteomes" id="UP000270296">
    <property type="component" value="Unassembled WGS sequence"/>
</dbReference>
<protein>
    <submittedName>
        <fullName evidence="3">Transposase</fullName>
    </submittedName>
</protein>
<reference evidence="1 2" key="2">
    <citation type="submission" date="2018-11" db="EMBL/GenBank/DDBJ databases">
        <authorList>
            <consortium name="Pathogen Informatics"/>
        </authorList>
    </citation>
    <scope>NUCLEOTIDE SEQUENCE [LARGE SCALE GENOMIC DNA]</scope>
</reference>
<gene>
    <name evidence="1" type="ORF">SBAD_LOCUS5513</name>
</gene>
<dbReference type="AlphaFoldDB" id="A0A183IPG6"/>
<dbReference type="WBParaSite" id="SBAD_0000573501-mRNA-1">
    <property type="protein sequence ID" value="SBAD_0000573501-mRNA-1"/>
    <property type="gene ID" value="SBAD_0000573501"/>
</dbReference>
<keyword evidence="2" id="KW-1185">Reference proteome</keyword>